<evidence type="ECO:0000256" key="1">
    <source>
        <dbReference type="ARBA" id="ARBA00004651"/>
    </source>
</evidence>
<keyword evidence="2" id="KW-0813">Transport</keyword>
<dbReference type="PANTHER" id="PTHR43744:SF9">
    <property type="entry name" value="POLYGALACTURONAN_RHAMNOGALACTURONAN TRANSPORT SYSTEM PERMEASE PROTEIN YTCP"/>
    <property type="match status" value="1"/>
</dbReference>
<feature type="transmembrane region" description="Helical" evidence="7">
    <location>
        <begin position="94"/>
        <end position="116"/>
    </location>
</feature>
<feature type="domain" description="ABC transmembrane type-1" evidence="8">
    <location>
        <begin position="56"/>
        <end position="257"/>
    </location>
</feature>
<feature type="transmembrane region" description="Helical" evidence="7">
    <location>
        <begin position="164"/>
        <end position="186"/>
    </location>
</feature>
<keyword evidence="5 7" id="KW-1133">Transmembrane helix</keyword>
<dbReference type="SUPFAM" id="SSF161098">
    <property type="entry name" value="MetI-like"/>
    <property type="match status" value="1"/>
</dbReference>
<accession>A0ABX1YXL2</accession>
<gene>
    <name evidence="9" type="ORF">GC102_07945</name>
</gene>
<dbReference type="InterPro" id="IPR035906">
    <property type="entry name" value="MetI-like_sf"/>
</dbReference>
<keyword evidence="10" id="KW-1185">Reference proteome</keyword>
<dbReference type="PROSITE" id="PS50928">
    <property type="entry name" value="ABC_TM1"/>
    <property type="match status" value="1"/>
</dbReference>
<dbReference type="InterPro" id="IPR000515">
    <property type="entry name" value="MetI-like"/>
</dbReference>
<evidence type="ECO:0000256" key="5">
    <source>
        <dbReference type="ARBA" id="ARBA00022989"/>
    </source>
</evidence>
<comment type="subcellular location">
    <subcellularLocation>
        <location evidence="1">Cell membrane</location>
        <topology evidence="1">Multi-pass membrane protein</topology>
    </subcellularLocation>
</comment>
<dbReference type="Proteomes" id="UP000658690">
    <property type="component" value="Unassembled WGS sequence"/>
</dbReference>
<organism evidence="9 10">
    <name type="scientific">Paenibacillus germinis</name>
    <dbReference type="NCBI Taxonomy" id="2654979"/>
    <lineage>
        <taxon>Bacteria</taxon>
        <taxon>Bacillati</taxon>
        <taxon>Bacillota</taxon>
        <taxon>Bacilli</taxon>
        <taxon>Bacillales</taxon>
        <taxon>Paenibacillaceae</taxon>
        <taxon>Paenibacillus</taxon>
    </lineage>
</organism>
<keyword evidence="4 7" id="KW-0812">Transmembrane</keyword>
<dbReference type="PANTHER" id="PTHR43744">
    <property type="entry name" value="ABC TRANSPORTER PERMEASE PROTEIN MG189-RELATED-RELATED"/>
    <property type="match status" value="1"/>
</dbReference>
<reference evidence="9 10" key="1">
    <citation type="submission" date="2019-10" db="EMBL/GenBank/DDBJ databases">
        <title>Description of Paenibacillus choica sp. nov.</title>
        <authorList>
            <person name="Carlier A."/>
            <person name="Qi S."/>
        </authorList>
    </citation>
    <scope>NUCLEOTIDE SEQUENCE [LARGE SCALE GENOMIC DNA]</scope>
    <source>
        <strain evidence="9 10">LMG 31460</strain>
    </source>
</reference>
<protein>
    <submittedName>
        <fullName evidence="9">ABC transporter permease subunit</fullName>
    </submittedName>
</protein>
<keyword evidence="3" id="KW-1003">Cell membrane</keyword>
<feature type="transmembrane region" description="Helical" evidence="7">
    <location>
        <begin position="60"/>
        <end position="82"/>
    </location>
</feature>
<evidence type="ECO:0000313" key="9">
    <source>
        <dbReference type="EMBL" id="NOU85706.1"/>
    </source>
</evidence>
<evidence type="ECO:0000256" key="7">
    <source>
        <dbReference type="SAM" id="Phobius"/>
    </source>
</evidence>
<evidence type="ECO:0000256" key="3">
    <source>
        <dbReference type="ARBA" id="ARBA00022475"/>
    </source>
</evidence>
<feature type="transmembrane region" description="Helical" evidence="7">
    <location>
        <begin position="241"/>
        <end position="260"/>
    </location>
</feature>
<dbReference type="Gene3D" id="1.10.3720.10">
    <property type="entry name" value="MetI-like"/>
    <property type="match status" value="1"/>
</dbReference>
<evidence type="ECO:0000256" key="4">
    <source>
        <dbReference type="ARBA" id="ARBA00022692"/>
    </source>
</evidence>
<sequence length="275" mass="30949">MVLFSLVILYPFWQVVVLSFSDGREATTLGFHFWPKNWSFEAYRFLLSSGEIVRPYMNSILRTALGTALEVLFTILAAYPLAKKELPFRGGITTYFIIPMFFSGGLIPTYLIIRSLGLLDNFLVLIIPGAVAIFSIIIMRNYFMSLDTAMEESAVIDGAGYLTLLFRIILPISTPVLATIALWAAVEHWNAWFDAMIYIRDRNLTVIQVIMREMLASVSEQSNDLMFNNNAQQAQLAMSNVRSGIALLSIGPIILIYPWMQKYFIKGAMLGSVKG</sequence>
<dbReference type="CDD" id="cd06261">
    <property type="entry name" value="TM_PBP2"/>
    <property type="match status" value="1"/>
</dbReference>
<proteinExistence type="predicted"/>
<evidence type="ECO:0000256" key="2">
    <source>
        <dbReference type="ARBA" id="ARBA00022448"/>
    </source>
</evidence>
<feature type="transmembrane region" description="Helical" evidence="7">
    <location>
        <begin position="122"/>
        <end position="143"/>
    </location>
</feature>
<comment type="caution">
    <text evidence="9">The sequence shown here is derived from an EMBL/GenBank/DDBJ whole genome shotgun (WGS) entry which is preliminary data.</text>
</comment>
<keyword evidence="6 7" id="KW-0472">Membrane</keyword>
<name>A0ABX1YXL2_9BACL</name>
<evidence type="ECO:0000313" key="10">
    <source>
        <dbReference type="Proteomes" id="UP000658690"/>
    </source>
</evidence>
<evidence type="ECO:0000256" key="6">
    <source>
        <dbReference type="ARBA" id="ARBA00023136"/>
    </source>
</evidence>
<evidence type="ECO:0000259" key="8">
    <source>
        <dbReference type="PROSITE" id="PS50928"/>
    </source>
</evidence>
<dbReference type="EMBL" id="WHOC01000040">
    <property type="protein sequence ID" value="NOU85706.1"/>
    <property type="molecule type" value="Genomic_DNA"/>
</dbReference>